<sequence length="89" mass="9202">MIHTTEGLTSGLPYSPTCPAAGAAMAHPQTAPSRTNDVIALNAPTPLTDTEAQETLKSVETAVDTSPAEALSVHQGLDPRRVLALLAEL</sequence>
<gene>
    <name evidence="1" type="ORF">SAMN05192586_10280</name>
</gene>
<name>A0A1G7IV57_9BACT</name>
<dbReference type="Proteomes" id="UP000199355">
    <property type="component" value="Unassembled WGS sequence"/>
</dbReference>
<keyword evidence="2" id="KW-1185">Reference proteome</keyword>
<reference evidence="2" key="1">
    <citation type="submission" date="2016-10" db="EMBL/GenBank/DDBJ databases">
        <authorList>
            <person name="Varghese N."/>
            <person name="Submissions S."/>
        </authorList>
    </citation>
    <scope>NUCLEOTIDE SEQUENCE [LARGE SCALE GENOMIC DNA]</scope>
    <source>
        <strain evidence="2">KHC7</strain>
    </source>
</reference>
<organism evidence="1 2">
    <name type="scientific">Desulfovibrio legallii</name>
    <dbReference type="NCBI Taxonomy" id="571438"/>
    <lineage>
        <taxon>Bacteria</taxon>
        <taxon>Pseudomonadati</taxon>
        <taxon>Thermodesulfobacteriota</taxon>
        <taxon>Desulfovibrionia</taxon>
        <taxon>Desulfovibrionales</taxon>
        <taxon>Desulfovibrionaceae</taxon>
        <taxon>Desulfovibrio</taxon>
    </lineage>
</organism>
<accession>A0A1G7IV57</accession>
<dbReference type="AlphaFoldDB" id="A0A1G7IV57"/>
<dbReference type="EMBL" id="FNBX01000002">
    <property type="protein sequence ID" value="SDF16444.1"/>
    <property type="molecule type" value="Genomic_DNA"/>
</dbReference>
<proteinExistence type="predicted"/>
<protein>
    <submittedName>
        <fullName evidence="1">Uncharacterized protein</fullName>
    </submittedName>
</protein>
<evidence type="ECO:0000313" key="2">
    <source>
        <dbReference type="Proteomes" id="UP000199355"/>
    </source>
</evidence>
<evidence type="ECO:0000313" key="1">
    <source>
        <dbReference type="EMBL" id="SDF16444.1"/>
    </source>
</evidence>
<dbReference type="STRING" id="571438.SAMN05192586_10280"/>